<comment type="subcellular location">
    <subcellularLocation>
        <location evidence="1">Nucleus</location>
    </subcellularLocation>
</comment>
<evidence type="ECO:0000313" key="9">
    <source>
        <dbReference type="Proteomes" id="UP000246740"/>
    </source>
</evidence>
<organism evidence="8 9">
    <name type="scientific">Testicularia cyperi</name>
    <dbReference type="NCBI Taxonomy" id="1882483"/>
    <lineage>
        <taxon>Eukaryota</taxon>
        <taxon>Fungi</taxon>
        <taxon>Dikarya</taxon>
        <taxon>Basidiomycota</taxon>
        <taxon>Ustilaginomycotina</taxon>
        <taxon>Ustilaginomycetes</taxon>
        <taxon>Ustilaginales</taxon>
        <taxon>Anthracoideaceae</taxon>
        <taxon>Testicularia</taxon>
    </lineage>
</organism>
<dbReference type="OrthoDB" id="3437960at2759"/>
<proteinExistence type="inferred from homology"/>
<accession>A0A317Y035</accession>
<dbReference type="GO" id="GO:0005634">
    <property type="term" value="C:nucleus"/>
    <property type="evidence" value="ECO:0007669"/>
    <property type="project" value="UniProtKB-SubCell"/>
</dbReference>
<dbReference type="PANTHER" id="PTHR13421">
    <property type="entry name" value="SNRNA-ACTIVATING PROTEIN COMPLEX SUBUNIT 3"/>
    <property type="match status" value="1"/>
</dbReference>
<evidence type="ECO:0000256" key="2">
    <source>
        <dbReference type="ARBA" id="ARBA00010410"/>
    </source>
</evidence>
<feature type="region of interest" description="Disordered" evidence="7">
    <location>
        <begin position="269"/>
        <end position="321"/>
    </location>
</feature>
<dbReference type="GO" id="GO:0001006">
    <property type="term" value="F:RNA polymerase III type 3 promoter sequence-specific DNA binding"/>
    <property type="evidence" value="ECO:0007669"/>
    <property type="project" value="TreeGrafter"/>
</dbReference>
<dbReference type="GO" id="GO:0019185">
    <property type="term" value="C:snRNA-activating protein complex"/>
    <property type="evidence" value="ECO:0007669"/>
    <property type="project" value="TreeGrafter"/>
</dbReference>
<dbReference type="GO" id="GO:0001046">
    <property type="term" value="F:core promoter sequence-specific DNA binding"/>
    <property type="evidence" value="ECO:0007669"/>
    <property type="project" value="TreeGrafter"/>
</dbReference>
<dbReference type="STRING" id="1882483.A0A317Y035"/>
<evidence type="ECO:0000256" key="1">
    <source>
        <dbReference type="ARBA" id="ARBA00004123"/>
    </source>
</evidence>
<evidence type="ECO:0000256" key="4">
    <source>
        <dbReference type="ARBA" id="ARBA00023125"/>
    </source>
</evidence>
<feature type="region of interest" description="Disordered" evidence="7">
    <location>
        <begin position="1"/>
        <end position="23"/>
    </location>
</feature>
<keyword evidence="9" id="KW-1185">Reference proteome</keyword>
<sequence length="736" mass="81997">MAHLASGMHRAQERRAASQAYASEPVPLSSLRLDRRPEELKSLVDLWQQCRNDQEGPDVESSLARINGAIRGRVLDENFSVAVRERWQSWSRLSRPFRNELASNATAELRKDSHNPSLTLDAYAEASAHASDSDASEEDGANDDPEDNARPTKRRKTPARARAESSSLESMQESNHIRAEREALLQDMDRLLPSAFHFSERQLMVYVQRQKPKLLNNLERPFTPAQIRTALQLSHAPREASKSQKAHSTTARDHRCVLTISFFSSAVEPEAGDADPVTTTHEHGSTAAGDPFPSSRSAIAQSQSSVKRVAGEGPGGLRRSQTIEVLSDQPLDVLRQSLLCWSDEQPERLNWQSRLAKQVRKRQRRSSGTTGRSEQNALDFGIDDLIDIEDHNPLLSRFTGQRRQTDAVALIEGKLYGYGLRHGENMWEQDLATQIVDWIAESGNTDSALREVSIGGDMRMSFDELPPLRVGQPYWLLHQGDCVHCFMIEQIRQLRPAEAEFLAAAQSRVNVDAKSNTEPGSVDTADPSGSDLSDLDALPFPRVTWLSNRAMLRFNAARTDNYSIGHRILASEGYSPFIYKSTAAPTLIGTERMQLSAFVAERSRNQRLHESLLRTRQGKCFACNSRKAQIGILGGSNVRLPPQPSETATSAPTLPLRSKSPTGSNIAVEGIDEHLTTLCLACAVLLGVPVLQENQQQHQLTPDMPNRHSHDSIRIDWDTINRNKQVGDGWTIFPIY</sequence>
<keyword evidence="6" id="KW-0539">Nucleus</keyword>
<comment type="similarity">
    <text evidence="2">Belongs to the SNAPC3/SRD2 family.</text>
</comment>
<dbReference type="Pfam" id="PF12251">
    <property type="entry name" value="SNAPC3"/>
    <property type="match status" value="1"/>
</dbReference>
<evidence type="ECO:0000313" key="8">
    <source>
        <dbReference type="EMBL" id="PWZ02901.1"/>
    </source>
</evidence>
<evidence type="ECO:0000256" key="7">
    <source>
        <dbReference type="SAM" id="MobiDB-lite"/>
    </source>
</evidence>
<dbReference type="PANTHER" id="PTHR13421:SF16">
    <property type="entry name" value="SNRNA-ACTIVATING PROTEIN COMPLEX SUBUNIT 3"/>
    <property type="match status" value="1"/>
</dbReference>
<evidence type="ECO:0000256" key="5">
    <source>
        <dbReference type="ARBA" id="ARBA00023163"/>
    </source>
</evidence>
<protein>
    <recommendedName>
        <fullName evidence="10">snRNA-activating protein complex subunit 3</fullName>
    </recommendedName>
</protein>
<feature type="compositionally biased region" description="Acidic residues" evidence="7">
    <location>
        <begin position="134"/>
        <end position="146"/>
    </location>
</feature>
<evidence type="ECO:0008006" key="10">
    <source>
        <dbReference type="Google" id="ProtNLM"/>
    </source>
</evidence>
<dbReference type="InterPro" id="IPR022042">
    <property type="entry name" value="snRNA-activating_su3"/>
</dbReference>
<gene>
    <name evidence="8" type="ORF">BCV70DRAFT_224530</name>
</gene>
<keyword evidence="4" id="KW-0238">DNA-binding</keyword>
<feature type="region of interest" description="Disordered" evidence="7">
    <location>
        <begin position="125"/>
        <end position="175"/>
    </location>
</feature>
<name>A0A317Y035_9BASI</name>
<dbReference type="Proteomes" id="UP000246740">
    <property type="component" value="Unassembled WGS sequence"/>
</dbReference>
<feature type="region of interest" description="Disordered" evidence="7">
    <location>
        <begin position="634"/>
        <end position="661"/>
    </location>
</feature>
<dbReference type="GO" id="GO:0003681">
    <property type="term" value="F:bent DNA binding"/>
    <property type="evidence" value="ECO:0007669"/>
    <property type="project" value="TreeGrafter"/>
</dbReference>
<keyword evidence="5" id="KW-0804">Transcription</keyword>
<evidence type="ECO:0000256" key="6">
    <source>
        <dbReference type="ARBA" id="ARBA00023242"/>
    </source>
</evidence>
<dbReference type="GO" id="GO:0000978">
    <property type="term" value="F:RNA polymerase II cis-regulatory region sequence-specific DNA binding"/>
    <property type="evidence" value="ECO:0007669"/>
    <property type="project" value="TreeGrafter"/>
</dbReference>
<dbReference type="GO" id="GO:0042795">
    <property type="term" value="P:snRNA transcription by RNA polymerase II"/>
    <property type="evidence" value="ECO:0007669"/>
    <property type="project" value="TreeGrafter"/>
</dbReference>
<dbReference type="AlphaFoldDB" id="A0A317Y035"/>
<dbReference type="InParanoid" id="A0A317Y035"/>
<feature type="compositionally biased region" description="Low complexity" evidence="7">
    <location>
        <begin position="294"/>
        <end position="305"/>
    </location>
</feature>
<evidence type="ECO:0000256" key="3">
    <source>
        <dbReference type="ARBA" id="ARBA00023015"/>
    </source>
</evidence>
<keyword evidence="3" id="KW-0805">Transcription regulation</keyword>
<dbReference type="EMBL" id="KZ819188">
    <property type="protein sequence ID" value="PWZ02901.1"/>
    <property type="molecule type" value="Genomic_DNA"/>
</dbReference>
<reference evidence="8 9" key="1">
    <citation type="journal article" date="2018" name="Mol. Biol. Evol.">
        <title>Broad Genomic Sampling Reveals a Smut Pathogenic Ancestry of the Fungal Clade Ustilaginomycotina.</title>
        <authorList>
            <person name="Kijpornyongpan T."/>
            <person name="Mondo S.J."/>
            <person name="Barry K."/>
            <person name="Sandor L."/>
            <person name="Lee J."/>
            <person name="Lipzen A."/>
            <person name="Pangilinan J."/>
            <person name="LaButti K."/>
            <person name="Hainaut M."/>
            <person name="Henrissat B."/>
            <person name="Grigoriev I.V."/>
            <person name="Spatafora J.W."/>
            <person name="Aime M.C."/>
        </authorList>
    </citation>
    <scope>NUCLEOTIDE SEQUENCE [LARGE SCALE GENOMIC DNA]</scope>
    <source>
        <strain evidence="8 9">MCA 3645</strain>
    </source>
</reference>
<dbReference type="GO" id="GO:0042796">
    <property type="term" value="P:snRNA transcription by RNA polymerase III"/>
    <property type="evidence" value="ECO:0007669"/>
    <property type="project" value="TreeGrafter"/>
</dbReference>